<dbReference type="AlphaFoldDB" id="A0AAN7U9Q0"/>
<proteinExistence type="predicted"/>
<evidence type="ECO:0000313" key="3">
    <source>
        <dbReference type="Proteomes" id="UP001305414"/>
    </source>
</evidence>
<feature type="compositionally biased region" description="Low complexity" evidence="1">
    <location>
        <begin position="7"/>
        <end position="16"/>
    </location>
</feature>
<keyword evidence="3" id="KW-1185">Reference proteome</keyword>
<name>A0AAN7U9Q0_9PEZI</name>
<evidence type="ECO:0000256" key="1">
    <source>
        <dbReference type="SAM" id="MobiDB-lite"/>
    </source>
</evidence>
<dbReference type="Proteomes" id="UP001305414">
    <property type="component" value="Unassembled WGS sequence"/>
</dbReference>
<evidence type="ECO:0000313" key="2">
    <source>
        <dbReference type="EMBL" id="KAK5624433.1"/>
    </source>
</evidence>
<gene>
    <name evidence="2" type="ORF">RRF57_000150</name>
</gene>
<comment type="caution">
    <text evidence="2">The sequence shown here is derived from an EMBL/GenBank/DDBJ whole genome shotgun (WGS) entry which is preliminary data.</text>
</comment>
<protein>
    <submittedName>
        <fullName evidence="2">Uncharacterized protein</fullName>
    </submittedName>
</protein>
<dbReference type="EMBL" id="JAWHQM010000001">
    <property type="protein sequence ID" value="KAK5624433.1"/>
    <property type="molecule type" value="Genomic_DNA"/>
</dbReference>
<sequence length="65" mass="6400">MCPGIWSSANPSPSSSLGAAKLSDGGARGRADEPRWYCLGLGVVAGPEGASDMVKPASLGVAIVA</sequence>
<organism evidence="2 3">
    <name type="scientific">Xylaria bambusicola</name>
    <dbReference type="NCBI Taxonomy" id="326684"/>
    <lineage>
        <taxon>Eukaryota</taxon>
        <taxon>Fungi</taxon>
        <taxon>Dikarya</taxon>
        <taxon>Ascomycota</taxon>
        <taxon>Pezizomycotina</taxon>
        <taxon>Sordariomycetes</taxon>
        <taxon>Xylariomycetidae</taxon>
        <taxon>Xylariales</taxon>
        <taxon>Xylariaceae</taxon>
        <taxon>Xylaria</taxon>
    </lineage>
</organism>
<reference evidence="2 3" key="1">
    <citation type="submission" date="2023-10" db="EMBL/GenBank/DDBJ databases">
        <title>Draft genome sequence of Xylaria bambusicola isolate GMP-LS, the root and basal stem rot pathogen of sugarcane in Indonesia.</title>
        <authorList>
            <person name="Selvaraj P."/>
            <person name="Muralishankar V."/>
            <person name="Muruganantham S."/>
            <person name="Sp S."/>
            <person name="Haryani S."/>
            <person name="Lau K.J.X."/>
            <person name="Naqvi N.I."/>
        </authorList>
    </citation>
    <scope>NUCLEOTIDE SEQUENCE [LARGE SCALE GENOMIC DNA]</scope>
    <source>
        <strain evidence="2">GMP-LS</strain>
    </source>
</reference>
<accession>A0AAN7U9Q0</accession>
<feature type="region of interest" description="Disordered" evidence="1">
    <location>
        <begin position="1"/>
        <end position="32"/>
    </location>
</feature>